<reference evidence="18 19" key="2">
    <citation type="submission" date="2024-11" db="EMBL/GenBank/DDBJ databases">
        <title>Using genomics to understand microbial adaptation to soil warming.</title>
        <authorList>
            <person name="Deangelis K.M. PhD."/>
        </authorList>
    </citation>
    <scope>NUCLEOTIDE SEQUENCE [LARGE SCALE GENOMIC DNA]</scope>
    <source>
        <strain evidence="18 19">GAS97</strain>
    </source>
</reference>
<comment type="subcellular location">
    <subcellularLocation>
        <location evidence="1">Cell outer membrane</location>
        <topology evidence="1">Multi-pass membrane protein</topology>
    </subcellularLocation>
</comment>
<feature type="domain" description="SLBB" evidence="17">
    <location>
        <begin position="185"/>
        <end position="263"/>
    </location>
</feature>
<feature type="domain" description="Polysaccharide export protein N-terminal" evidence="16">
    <location>
        <begin position="81"/>
        <end position="179"/>
    </location>
</feature>
<feature type="signal peptide" evidence="15">
    <location>
        <begin position="1"/>
        <end position="27"/>
    </location>
</feature>
<evidence type="ECO:0000256" key="10">
    <source>
        <dbReference type="ARBA" id="ARBA00023114"/>
    </source>
</evidence>
<gene>
    <name evidence="18" type="ORF">ABH943_003143</name>
</gene>
<keyword evidence="8" id="KW-0625">Polysaccharide transport</keyword>
<dbReference type="Pfam" id="PF02563">
    <property type="entry name" value="Poly_export"/>
    <property type="match status" value="1"/>
</dbReference>
<dbReference type="PANTHER" id="PTHR33619:SF3">
    <property type="entry name" value="POLYSACCHARIDE EXPORT PROTEIN GFCE-RELATED"/>
    <property type="match status" value="1"/>
</dbReference>
<dbReference type="InterPro" id="IPR003715">
    <property type="entry name" value="Poly_export_N"/>
</dbReference>
<dbReference type="InterPro" id="IPR049712">
    <property type="entry name" value="Poly_export"/>
</dbReference>
<evidence type="ECO:0000256" key="3">
    <source>
        <dbReference type="ARBA" id="ARBA00022448"/>
    </source>
</evidence>
<evidence type="ECO:0000256" key="5">
    <source>
        <dbReference type="ARBA" id="ARBA00022597"/>
    </source>
</evidence>
<keyword evidence="6" id="KW-0812">Transmembrane</keyword>
<keyword evidence="4" id="KW-1134">Transmembrane beta strand</keyword>
<dbReference type="PROSITE" id="PS51257">
    <property type="entry name" value="PROKAR_LIPOPROTEIN"/>
    <property type="match status" value="1"/>
</dbReference>
<evidence type="ECO:0000256" key="14">
    <source>
        <dbReference type="ARBA" id="ARBA00023288"/>
    </source>
</evidence>
<evidence type="ECO:0000313" key="18">
    <source>
        <dbReference type="EMBL" id="MFK4443121.1"/>
    </source>
</evidence>
<reference evidence="18 19" key="1">
    <citation type="submission" date="2024-10" db="EMBL/GenBank/DDBJ databases">
        <authorList>
            <person name="Deangelis K."/>
            <person name="Huntemann M."/>
            <person name="Clum A."/>
            <person name="Wang J."/>
            <person name="Palaniappan K."/>
            <person name="Ritter S."/>
            <person name="Chen I.-M."/>
            <person name="Stamatis D."/>
            <person name="Reddy T."/>
            <person name="O'Malley R."/>
            <person name="Daum C."/>
            <person name="Ng V."/>
            <person name="Ivanova N."/>
            <person name="Kyrpides N."/>
            <person name="Woyke T."/>
        </authorList>
    </citation>
    <scope>NUCLEOTIDE SEQUENCE [LARGE SCALE GENOMIC DNA]</scope>
    <source>
        <strain evidence="18 19">GAS97</strain>
    </source>
</reference>
<keyword evidence="9" id="KW-0406">Ion transport</keyword>
<dbReference type="Proteomes" id="UP001620514">
    <property type="component" value="Unassembled WGS sequence"/>
</dbReference>
<protein>
    <submittedName>
        <fullName evidence="18">Polysaccharide export outer membrane protein</fullName>
    </submittedName>
</protein>
<dbReference type="Gene3D" id="3.10.560.10">
    <property type="entry name" value="Outer membrane lipoprotein wza domain like"/>
    <property type="match status" value="2"/>
</dbReference>
<name>A0ABW8MHE9_9BURK</name>
<evidence type="ECO:0000256" key="2">
    <source>
        <dbReference type="ARBA" id="ARBA00009450"/>
    </source>
</evidence>
<keyword evidence="19" id="KW-1185">Reference proteome</keyword>
<keyword evidence="14" id="KW-0449">Lipoprotein</keyword>
<evidence type="ECO:0000259" key="17">
    <source>
        <dbReference type="Pfam" id="PF22461"/>
    </source>
</evidence>
<proteinExistence type="inferred from homology"/>
<evidence type="ECO:0000256" key="1">
    <source>
        <dbReference type="ARBA" id="ARBA00004571"/>
    </source>
</evidence>
<comment type="caution">
    <text evidence="18">The sequence shown here is derived from an EMBL/GenBank/DDBJ whole genome shotgun (WGS) entry which is preliminary data.</text>
</comment>
<evidence type="ECO:0000256" key="9">
    <source>
        <dbReference type="ARBA" id="ARBA00023065"/>
    </source>
</evidence>
<evidence type="ECO:0000256" key="11">
    <source>
        <dbReference type="ARBA" id="ARBA00023136"/>
    </source>
</evidence>
<evidence type="ECO:0000256" key="15">
    <source>
        <dbReference type="SAM" id="SignalP"/>
    </source>
</evidence>
<sequence>MKKIAVSSKLIAVLSSACMLLGGCMLAPGMKFDASRPVDPSDPNSVPIVTPITFALIQRDLLDRREQLTADTRYAALIGKPKPYRIGRHDVLSIIVWDHPELVMPNLTYDVERTNGAMPGSAGMASQSVPGYIVDDNGLLQFPYVKGLRAEGLSERELQSVVTRRLTGVITDPQVTVRVVGYRSQKAYVEGEVRTPGVKAITDVPATLAEMLNQADGIAPTGDRSRIQLTRGETTYDLDLTELHAKGLSTTAIAIRDGDVIRVPPLLEHRVVVMGEVSKPSPVPFRSDGHLTLSDALGDAGGVSQVTADASEIYVIRRHVDGALPVVYHLDSKSPSAMSLASSFQLRSDDVVYVDAPGVIRWDRFITPLVGSTTGAYYLQRTARGD</sequence>
<keyword evidence="13" id="KW-0998">Cell outer membrane</keyword>
<keyword evidence="5" id="KW-0762">Sugar transport</keyword>
<evidence type="ECO:0000313" key="19">
    <source>
        <dbReference type="Proteomes" id="UP001620514"/>
    </source>
</evidence>
<keyword evidence="10" id="KW-0626">Porin</keyword>
<evidence type="ECO:0000256" key="12">
    <source>
        <dbReference type="ARBA" id="ARBA00023139"/>
    </source>
</evidence>
<feature type="domain" description="SLBB" evidence="17">
    <location>
        <begin position="270"/>
        <end position="354"/>
    </location>
</feature>
<dbReference type="Pfam" id="PF22461">
    <property type="entry name" value="SLBB_2"/>
    <property type="match status" value="2"/>
</dbReference>
<accession>A0ABW8MHE9</accession>
<evidence type="ECO:0000256" key="4">
    <source>
        <dbReference type="ARBA" id="ARBA00022452"/>
    </source>
</evidence>
<dbReference type="EMBL" id="JBIYDN010000008">
    <property type="protein sequence ID" value="MFK4443121.1"/>
    <property type="molecule type" value="Genomic_DNA"/>
</dbReference>
<comment type="similarity">
    <text evidence="2">Belongs to the BexD/CtrA/VexA family.</text>
</comment>
<dbReference type="PANTHER" id="PTHR33619">
    <property type="entry name" value="POLYSACCHARIDE EXPORT PROTEIN GFCE-RELATED"/>
    <property type="match status" value="1"/>
</dbReference>
<organism evidence="18 19">
    <name type="scientific">Caballeronia udeis</name>
    <dbReference type="NCBI Taxonomy" id="1232866"/>
    <lineage>
        <taxon>Bacteria</taxon>
        <taxon>Pseudomonadati</taxon>
        <taxon>Pseudomonadota</taxon>
        <taxon>Betaproteobacteria</taxon>
        <taxon>Burkholderiales</taxon>
        <taxon>Burkholderiaceae</taxon>
        <taxon>Caballeronia</taxon>
    </lineage>
</organism>
<evidence type="ECO:0000256" key="8">
    <source>
        <dbReference type="ARBA" id="ARBA00023047"/>
    </source>
</evidence>
<dbReference type="RefSeq" id="WP_404607644.1">
    <property type="nucleotide sequence ID" value="NZ_JBIYDN010000008.1"/>
</dbReference>
<keyword evidence="3" id="KW-0813">Transport</keyword>
<keyword evidence="12" id="KW-0564">Palmitate</keyword>
<dbReference type="Gene3D" id="3.30.1950.10">
    <property type="entry name" value="wza like domain"/>
    <property type="match status" value="1"/>
</dbReference>
<dbReference type="InterPro" id="IPR054765">
    <property type="entry name" value="SLBB_dom"/>
</dbReference>
<keyword evidence="11" id="KW-0472">Membrane</keyword>
<feature type="chain" id="PRO_5046441960" evidence="15">
    <location>
        <begin position="28"/>
        <end position="386"/>
    </location>
</feature>
<evidence type="ECO:0000256" key="6">
    <source>
        <dbReference type="ARBA" id="ARBA00022692"/>
    </source>
</evidence>
<keyword evidence="7 15" id="KW-0732">Signal</keyword>
<evidence type="ECO:0000256" key="13">
    <source>
        <dbReference type="ARBA" id="ARBA00023237"/>
    </source>
</evidence>
<evidence type="ECO:0000256" key="7">
    <source>
        <dbReference type="ARBA" id="ARBA00022729"/>
    </source>
</evidence>
<evidence type="ECO:0000259" key="16">
    <source>
        <dbReference type="Pfam" id="PF02563"/>
    </source>
</evidence>